<dbReference type="EC" id="2.4.-.-" evidence="2"/>
<protein>
    <submittedName>
        <fullName evidence="2">Glycosyltransferase</fullName>
        <ecNumber evidence="2">2.4.-.-</ecNumber>
    </submittedName>
</protein>
<dbReference type="SUPFAM" id="SSF53756">
    <property type="entry name" value="UDP-Glycosyltransferase/glycogen phosphorylase"/>
    <property type="match status" value="1"/>
</dbReference>
<gene>
    <name evidence="2" type="ORF">K8G79_10070</name>
</gene>
<accession>A0AAJ1AJY6</accession>
<reference evidence="2 3" key="1">
    <citation type="journal article" date="2021" name="bioRxiv">
        <title>Unraveling nitrogen, sulfur and carbon metabolic pathways and microbial community transcriptional responses to substrate deprivation and toxicity stresses in a bioreactor mimicking anoxic brackish coastal sediment conditions.</title>
        <authorList>
            <person name="Martins P.D."/>
            <person name="Echeveste M.J."/>
            <person name="Arshad A."/>
            <person name="Kurth J."/>
            <person name="Ouboter H."/>
            <person name="Jetten M.S.M."/>
            <person name="Welte C.U."/>
        </authorList>
    </citation>
    <scope>NUCLEOTIDE SEQUENCE [LARGE SCALE GENOMIC DNA]</scope>
    <source>
        <strain evidence="2">MAG_38</strain>
    </source>
</reference>
<evidence type="ECO:0000313" key="2">
    <source>
        <dbReference type="EMBL" id="MBZ0160463.1"/>
    </source>
</evidence>
<dbReference type="AlphaFoldDB" id="A0AAJ1AJY6"/>
<dbReference type="Proteomes" id="UP001197609">
    <property type="component" value="Unassembled WGS sequence"/>
</dbReference>
<organism evidence="2 3">
    <name type="scientific">Candidatus Methylomirabilis tolerans</name>
    <dbReference type="NCBI Taxonomy" id="3123416"/>
    <lineage>
        <taxon>Bacteria</taxon>
        <taxon>Candidatus Methylomirabilota</taxon>
        <taxon>Candidatus Methylomirabilia</taxon>
        <taxon>Candidatus Methylomirabilales</taxon>
        <taxon>Candidatus Methylomirabilaceae</taxon>
        <taxon>Candidatus Methylomirabilis</taxon>
    </lineage>
</organism>
<dbReference type="InterPro" id="IPR001296">
    <property type="entry name" value="Glyco_trans_1"/>
</dbReference>
<feature type="domain" description="Glycosyl transferase family 1" evidence="1">
    <location>
        <begin position="2"/>
        <end position="44"/>
    </location>
</feature>
<dbReference type="Gene3D" id="3.40.50.2000">
    <property type="entry name" value="Glycogen Phosphorylase B"/>
    <property type="match status" value="2"/>
</dbReference>
<sequence length="86" mass="9481">MTEIVIDRETGLLAESGSPEAFAHAIAWLLKHPNEAQEMGKRGLERVQNCFSAERMGAETVSLYEDVLSQPGRHEGAGARREAICR</sequence>
<dbReference type="EMBL" id="JAIOIU010000126">
    <property type="protein sequence ID" value="MBZ0160463.1"/>
    <property type="molecule type" value="Genomic_DNA"/>
</dbReference>
<keyword evidence="2" id="KW-0808">Transferase</keyword>
<evidence type="ECO:0000259" key="1">
    <source>
        <dbReference type="Pfam" id="PF00534"/>
    </source>
</evidence>
<keyword evidence="2" id="KW-0328">Glycosyltransferase</keyword>
<evidence type="ECO:0000313" key="3">
    <source>
        <dbReference type="Proteomes" id="UP001197609"/>
    </source>
</evidence>
<proteinExistence type="predicted"/>
<dbReference type="Pfam" id="PF00534">
    <property type="entry name" value="Glycos_transf_1"/>
    <property type="match status" value="1"/>
</dbReference>
<comment type="caution">
    <text evidence="2">The sequence shown here is derived from an EMBL/GenBank/DDBJ whole genome shotgun (WGS) entry which is preliminary data.</text>
</comment>
<dbReference type="GO" id="GO:0016757">
    <property type="term" value="F:glycosyltransferase activity"/>
    <property type="evidence" value="ECO:0007669"/>
    <property type="project" value="UniProtKB-KW"/>
</dbReference>
<name>A0AAJ1AJY6_9BACT</name>